<dbReference type="SUPFAM" id="SSF55469">
    <property type="entry name" value="FMN-dependent nitroreductase-like"/>
    <property type="match status" value="1"/>
</dbReference>
<dbReference type="AlphaFoldDB" id="A0A543NEZ4"/>
<dbReference type="Proteomes" id="UP000317422">
    <property type="component" value="Unassembled WGS sequence"/>
</dbReference>
<dbReference type="NCBIfam" id="NF003768">
    <property type="entry name" value="PRK05365.1"/>
    <property type="match status" value="1"/>
</dbReference>
<dbReference type="Pfam" id="PF00881">
    <property type="entry name" value="Nitroreductase"/>
    <property type="match status" value="1"/>
</dbReference>
<keyword evidence="3" id="KW-1185">Reference proteome</keyword>
<dbReference type="InterPro" id="IPR000415">
    <property type="entry name" value="Nitroreductase-like"/>
</dbReference>
<protein>
    <submittedName>
        <fullName evidence="2">3-hydroxypropanoate dehydrogenase</fullName>
    </submittedName>
</protein>
<dbReference type="PANTHER" id="PTHR43543">
    <property type="entry name" value="MALONIC SEMIALDEHYDE REDUCTASE RUTE-RELATED"/>
    <property type="match status" value="1"/>
</dbReference>
<accession>A0A543NEZ4</accession>
<dbReference type="InterPro" id="IPR050461">
    <property type="entry name" value="Nitroreductase_HadB/RutE"/>
</dbReference>
<sequence length="204" mass="22752">MSEITEPLELARSAQDLLFREARTANSFSSEPVSDAQIRAIHDLAKYGPTSMNIQPLRVTLLRSAESRERLVPLMMEGNQPKTRTAPLTAILSYDTEFHERAGSFFPSREEGIRNLFGADEQFRTDNARLNSALQAGYFLIGIRAAGLAAGPMTGFDAEAVNKEFFGDGRQRAFVVVNLGRPGPDHPEFERLPRFDFEDVTTEL</sequence>
<name>A0A543NEZ4_9ACTN</name>
<dbReference type="OrthoDB" id="9784375at2"/>
<dbReference type="Gene3D" id="3.40.109.10">
    <property type="entry name" value="NADH Oxidase"/>
    <property type="match status" value="1"/>
</dbReference>
<reference evidence="2 3" key="1">
    <citation type="submission" date="2019-06" db="EMBL/GenBank/DDBJ databases">
        <title>Sequencing the genomes of 1000 actinobacteria strains.</title>
        <authorList>
            <person name="Klenk H.-P."/>
        </authorList>
    </citation>
    <scope>NUCLEOTIDE SEQUENCE [LARGE SCALE GENOMIC DNA]</scope>
    <source>
        <strain evidence="2 3">DSM 45015</strain>
    </source>
</reference>
<organism evidence="2 3">
    <name type="scientific">Haloactinospora alba</name>
    <dbReference type="NCBI Taxonomy" id="405555"/>
    <lineage>
        <taxon>Bacteria</taxon>
        <taxon>Bacillati</taxon>
        <taxon>Actinomycetota</taxon>
        <taxon>Actinomycetes</taxon>
        <taxon>Streptosporangiales</taxon>
        <taxon>Nocardiopsidaceae</taxon>
        <taxon>Haloactinospora</taxon>
    </lineage>
</organism>
<feature type="domain" description="Nitroreductase" evidence="1">
    <location>
        <begin position="23"/>
        <end position="180"/>
    </location>
</feature>
<dbReference type="InterPro" id="IPR029479">
    <property type="entry name" value="Nitroreductase"/>
</dbReference>
<dbReference type="RefSeq" id="WP_141921651.1">
    <property type="nucleotide sequence ID" value="NZ_VFQC01000001.1"/>
</dbReference>
<evidence type="ECO:0000259" key="1">
    <source>
        <dbReference type="Pfam" id="PF00881"/>
    </source>
</evidence>
<comment type="caution">
    <text evidence="2">The sequence shown here is derived from an EMBL/GenBank/DDBJ whole genome shotgun (WGS) entry which is preliminary data.</text>
</comment>
<dbReference type="GO" id="GO:0016491">
    <property type="term" value="F:oxidoreductase activity"/>
    <property type="evidence" value="ECO:0007669"/>
    <property type="project" value="InterPro"/>
</dbReference>
<dbReference type="EMBL" id="VFQC01000001">
    <property type="protein sequence ID" value="TQN30389.1"/>
    <property type="molecule type" value="Genomic_DNA"/>
</dbReference>
<proteinExistence type="predicted"/>
<evidence type="ECO:0000313" key="3">
    <source>
        <dbReference type="Proteomes" id="UP000317422"/>
    </source>
</evidence>
<dbReference type="PANTHER" id="PTHR43543:SF1">
    <property type="entry name" value="MALONIC SEMIALDEHYDE REDUCTASE RUTE-RELATED"/>
    <property type="match status" value="1"/>
</dbReference>
<evidence type="ECO:0000313" key="2">
    <source>
        <dbReference type="EMBL" id="TQN30389.1"/>
    </source>
</evidence>
<gene>
    <name evidence="2" type="ORF">FHX37_0266</name>
</gene>